<evidence type="ECO:0000256" key="4">
    <source>
        <dbReference type="ARBA" id="ARBA00022723"/>
    </source>
</evidence>
<evidence type="ECO:0000256" key="8">
    <source>
        <dbReference type="ARBA" id="ARBA00022842"/>
    </source>
</evidence>
<dbReference type="GO" id="GO:0008478">
    <property type="term" value="F:pyridoxal kinase activity"/>
    <property type="evidence" value="ECO:0007669"/>
    <property type="project" value="UniProtKB-EC"/>
</dbReference>
<dbReference type="PANTHER" id="PTHR20858">
    <property type="entry name" value="PHOSPHOMETHYLPYRIMIDINE KINASE"/>
    <property type="match status" value="1"/>
</dbReference>
<evidence type="ECO:0000256" key="6">
    <source>
        <dbReference type="ARBA" id="ARBA00022777"/>
    </source>
</evidence>
<dbReference type="RefSeq" id="WP_060815193.1">
    <property type="nucleotide sequence ID" value="NZ_JBHULA010000055.1"/>
</dbReference>
<dbReference type="InterPro" id="IPR029056">
    <property type="entry name" value="Ribokinase-like"/>
</dbReference>
<sequence length="268" mass="28949">MKQVLTIAGLDSLAGGGATADIKTFEEFNTFGHMVLTCVAAINEKITIYDIPPATLKDQLASVTAFTRLAAIKIGLLHKLETIELVKNFLVTQDCPIILDPVLAFKEGQTKANQEYQHALQSLFSLATIVTPNLVEAEYFANQAITTREEMKIAAKKIKALGPVFVLIKGGARLNGQQACDLLYDGDDFFFFETPKSPKHTTNGAGCTLSAAIAALLATDRSMKDAVQQAKDFVFAGIENGLQLTDSLGNVDQLAYFKKGVSSCLPRN</sequence>
<evidence type="ECO:0000256" key="1">
    <source>
        <dbReference type="ARBA" id="ARBA00009879"/>
    </source>
</evidence>
<comment type="catalytic activity">
    <reaction evidence="13">
        <text>pyridoxal + ATP = pyridoxal 5'-phosphate + ADP + H(+)</text>
        <dbReference type="Rhea" id="RHEA:10224"/>
        <dbReference type="ChEBI" id="CHEBI:15378"/>
        <dbReference type="ChEBI" id="CHEBI:17310"/>
        <dbReference type="ChEBI" id="CHEBI:30616"/>
        <dbReference type="ChEBI" id="CHEBI:456216"/>
        <dbReference type="ChEBI" id="CHEBI:597326"/>
        <dbReference type="EC" id="2.7.1.35"/>
    </reaction>
</comment>
<evidence type="ECO:0000256" key="11">
    <source>
        <dbReference type="ARBA" id="ARBA00042396"/>
    </source>
</evidence>
<dbReference type="AlphaFoldDB" id="A0A376GX85"/>
<name>A0A376GX85_ENTGA</name>
<dbReference type="SUPFAM" id="SSF53613">
    <property type="entry name" value="Ribokinase-like"/>
    <property type="match status" value="1"/>
</dbReference>
<dbReference type="GO" id="GO:0009228">
    <property type="term" value="P:thiamine biosynthetic process"/>
    <property type="evidence" value="ECO:0007669"/>
    <property type="project" value="InterPro"/>
</dbReference>
<evidence type="ECO:0000259" key="14">
    <source>
        <dbReference type="Pfam" id="PF08543"/>
    </source>
</evidence>
<accession>A0A376GX85</accession>
<evidence type="ECO:0000313" key="15">
    <source>
        <dbReference type="EMBL" id="STD83157.1"/>
    </source>
</evidence>
<evidence type="ECO:0000313" key="16">
    <source>
        <dbReference type="Proteomes" id="UP000254807"/>
    </source>
</evidence>
<gene>
    <name evidence="15" type="primary">pdxK_1</name>
    <name evidence="15" type="ORF">NCTC12360_01617</name>
</gene>
<keyword evidence="3 15" id="KW-0808">Transferase</keyword>
<dbReference type="GO" id="GO:0008972">
    <property type="term" value="F:phosphomethylpyrimidine kinase activity"/>
    <property type="evidence" value="ECO:0007669"/>
    <property type="project" value="InterPro"/>
</dbReference>
<evidence type="ECO:0000256" key="12">
    <source>
        <dbReference type="ARBA" id="ARBA00042531"/>
    </source>
</evidence>
<proteinExistence type="inferred from homology"/>
<evidence type="ECO:0000256" key="7">
    <source>
        <dbReference type="ARBA" id="ARBA00022840"/>
    </source>
</evidence>
<dbReference type="EC" id="2.7.1.35" evidence="2"/>
<dbReference type="Pfam" id="PF08543">
    <property type="entry name" value="Phos_pyr_kin"/>
    <property type="match status" value="1"/>
</dbReference>
<keyword evidence="6 15" id="KW-0418">Kinase</keyword>
<evidence type="ECO:0000256" key="3">
    <source>
        <dbReference type="ARBA" id="ARBA00022679"/>
    </source>
</evidence>
<evidence type="ECO:0000256" key="5">
    <source>
        <dbReference type="ARBA" id="ARBA00022741"/>
    </source>
</evidence>
<dbReference type="GO" id="GO:0005524">
    <property type="term" value="F:ATP binding"/>
    <property type="evidence" value="ECO:0007669"/>
    <property type="project" value="UniProtKB-KW"/>
</dbReference>
<dbReference type="Gene3D" id="3.40.1190.20">
    <property type="match status" value="1"/>
</dbReference>
<keyword evidence="5" id="KW-0547">Nucleotide-binding</keyword>
<feature type="domain" description="Pyridoxamine kinase/Phosphomethylpyrimidine kinase" evidence="14">
    <location>
        <begin position="11"/>
        <end position="251"/>
    </location>
</feature>
<organism evidence="15 16">
    <name type="scientific">Enterococcus gallinarum</name>
    <dbReference type="NCBI Taxonomy" id="1353"/>
    <lineage>
        <taxon>Bacteria</taxon>
        <taxon>Bacillati</taxon>
        <taxon>Bacillota</taxon>
        <taxon>Bacilli</taxon>
        <taxon>Lactobacillales</taxon>
        <taxon>Enterococcaceae</taxon>
        <taxon>Enterococcus</taxon>
    </lineage>
</organism>
<dbReference type="GO" id="GO:0008902">
    <property type="term" value="F:hydroxymethylpyrimidine kinase activity"/>
    <property type="evidence" value="ECO:0007669"/>
    <property type="project" value="TreeGrafter"/>
</dbReference>
<evidence type="ECO:0000256" key="2">
    <source>
        <dbReference type="ARBA" id="ARBA00012104"/>
    </source>
</evidence>
<keyword evidence="4" id="KW-0479">Metal-binding</keyword>
<dbReference type="GO" id="GO:0005829">
    <property type="term" value="C:cytosol"/>
    <property type="evidence" value="ECO:0007669"/>
    <property type="project" value="TreeGrafter"/>
</dbReference>
<keyword evidence="7" id="KW-0067">ATP-binding</keyword>
<evidence type="ECO:0000256" key="10">
    <source>
        <dbReference type="ARBA" id="ARBA00042348"/>
    </source>
</evidence>
<dbReference type="EMBL" id="UFYW01000001">
    <property type="protein sequence ID" value="STD83157.1"/>
    <property type="molecule type" value="Genomic_DNA"/>
</dbReference>
<dbReference type="GO" id="GO:0046872">
    <property type="term" value="F:metal ion binding"/>
    <property type="evidence" value="ECO:0007669"/>
    <property type="project" value="UniProtKB-KW"/>
</dbReference>
<dbReference type="OrthoDB" id="9810880at2"/>
<evidence type="ECO:0000256" key="9">
    <source>
        <dbReference type="ARBA" id="ARBA00042307"/>
    </source>
</evidence>
<comment type="similarity">
    <text evidence="1">Belongs to the ThiD family.</text>
</comment>
<dbReference type="InterPro" id="IPR004399">
    <property type="entry name" value="HMP/HMP-P_kinase_dom"/>
</dbReference>
<dbReference type="CDD" id="cd01169">
    <property type="entry name" value="HMPP_kinase"/>
    <property type="match status" value="1"/>
</dbReference>
<keyword evidence="8" id="KW-0460">Magnesium</keyword>
<keyword evidence="16" id="KW-1185">Reference proteome</keyword>
<dbReference type="NCBIfam" id="TIGR00097">
    <property type="entry name" value="HMP-P_kinase"/>
    <property type="match status" value="1"/>
</dbReference>
<reference evidence="15 16" key="1">
    <citation type="submission" date="2018-06" db="EMBL/GenBank/DDBJ databases">
        <authorList>
            <consortium name="Pathogen Informatics"/>
            <person name="Doyle S."/>
        </authorList>
    </citation>
    <scope>NUCLEOTIDE SEQUENCE [LARGE SCALE GENOMIC DNA]</scope>
    <source>
        <strain evidence="15 16">NCTC12360</strain>
    </source>
</reference>
<evidence type="ECO:0000256" key="13">
    <source>
        <dbReference type="ARBA" id="ARBA00049293"/>
    </source>
</evidence>
<protein>
    <recommendedName>
        <fullName evidence="2">pyridoxal kinase</fullName>
        <ecNumber evidence="2">2.7.1.35</ecNumber>
    </recommendedName>
    <alternativeName>
        <fullName evidence="10">PN/PL/PM kinase</fullName>
    </alternativeName>
    <alternativeName>
        <fullName evidence="11">Pyridoxal kinase</fullName>
    </alternativeName>
    <alternativeName>
        <fullName evidence="9">Pyridoxamine kinase</fullName>
    </alternativeName>
    <alternativeName>
        <fullName evidence="12">Vitamin B6 kinase</fullName>
    </alternativeName>
</protein>
<dbReference type="InterPro" id="IPR013749">
    <property type="entry name" value="PM/HMP-P_kinase-1"/>
</dbReference>
<dbReference type="PANTHER" id="PTHR20858:SF19">
    <property type="entry name" value="PYRIDOXINE KINASE"/>
    <property type="match status" value="1"/>
</dbReference>
<dbReference type="Proteomes" id="UP000254807">
    <property type="component" value="Unassembled WGS sequence"/>
</dbReference>